<dbReference type="PANTHER" id="PTHR43711">
    <property type="entry name" value="TWO-COMPONENT HISTIDINE KINASE"/>
    <property type="match status" value="1"/>
</dbReference>
<dbReference type="Gene3D" id="3.30.565.10">
    <property type="entry name" value="Histidine kinase-like ATPase, C-terminal domain"/>
    <property type="match status" value="1"/>
</dbReference>
<evidence type="ECO:0000256" key="6">
    <source>
        <dbReference type="ARBA" id="ARBA00023012"/>
    </source>
</evidence>
<keyword evidence="3" id="KW-0597">Phosphoprotein</keyword>
<keyword evidence="4" id="KW-0808">Transferase</keyword>
<dbReference type="EMBL" id="JACXWA010000084">
    <property type="protein sequence ID" value="MBD3870717.1"/>
    <property type="molecule type" value="Genomic_DNA"/>
</dbReference>
<keyword evidence="7" id="KW-0812">Transmembrane</keyword>
<feature type="domain" description="Histidine kinase" evidence="8">
    <location>
        <begin position="148"/>
        <end position="365"/>
    </location>
</feature>
<evidence type="ECO:0000259" key="8">
    <source>
        <dbReference type="PROSITE" id="PS50109"/>
    </source>
</evidence>
<protein>
    <recommendedName>
        <fullName evidence="2">histidine kinase</fullName>
        <ecNumber evidence="2">2.7.13.3</ecNumber>
    </recommendedName>
</protein>
<evidence type="ECO:0000256" key="3">
    <source>
        <dbReference type="ARBA" id="ARBA00022553"/>
    </source>
</evidence>
<dbReference type="InterPro" id="IPR003594">
    <property type="entry name" value="HATPase_dom"/>
</dbReference>
<dbReference type="PANTHER" id="PTHR43711:SF32">
    <property type="entry name" value="SENSOR-TYPE HISTIDINE KINASE PRRB"/>
    <property type="match status" value="1"/>
</dbReference>
<dbReference type="CDD" id="cd00082">
    <property type="entry name" value="HisKA"/>
    <property type="match status" value="1"/>
</dbReference>
<dbReference type="SMART" id="SM00388">
    <property type="entry name" value="HisKA"/>
    <property type="match status" value="1"/>
</dbReference>
<dbReference type="PROSITE" id="PS50109">
    <property type="entry name" value="HIS_KIN"/>
    <property type="match status" value="1"/>
</dbReference>
<dbReference type="Gene3D" id="1.10.287.130">
    <property type="match status" value="1"/>
</dbReference>
<feature type="transmembrane region" description="Helical" evidence="7">
    <location>
        <begin position="112"/>
        <end position="133"/>
    </location>
</feature>
<reference evidence="9 10" key="1">
    <citation type="submission" date="2020-08" db="EMBL/GenBank/DDBJ databases">
        <title>Acidobacteriota in marine sediments use diverse sulfur dissimilation pathways.</title>
        <authorList>
            <person name="Wasmund K."/>
        </authorList>
    </citation>
    <scope>NUCLEOTIDE SEQUENCE [LARGE SCALE GENOMIC DNA]</scope>
    <source>
        <strain evidence="9">MAG AM3-A</strain>
    </source>
</reference>
<dbReference type="Pfam" id="PF02518">
    <property type="entry name" value="HATPase_c"/>
    <property type="match status" value="1"/>
</dbReference>
<keyword evidence="6" id="KW-0902">Two-component regulatory system</keyword>
<evidence type="ECO:0000313" key="10">
    <source>
        <dbReference type="Proteomes" id="UP000598633"/>
    </source>
</evidence>
<dbReference type="Pfam" id="PF00512">
    <property type="entry name" value="HisKA"/>
    <property type="match status" value="1"/>
</dbReference>
<dbReference type="InterPro" id="IPR036097">
    <property type="entry name" value="HisK_dim/P_sf"/>
</dbReference>
<evidence type="ECO:0000256" key="7">
    <source>
        <dbReference type="SAM" id="Phobius"/>
    </source>
</evidence>
<dbReference type="InterPro" id="IPR005467">
    <property type="entry name" value="His_kinase_dom"/>
</dbReference>
<evidence type="ECO:0000313" key="9">
    <source>
        <dbReference type="EMBL" id="MBD3870717.1"/>
    </source>
</evidence>
<dbReference type="InterPro" id="IPR004358">
    <property type="entry name" value="Sig_transdc_His_kin-like_C"/>
</dbReference>
<keyword evidence="7" id="KW-0472">Membrane</keyword>
<dbReference type="SUPFAM" id="SSF55874">
    <property type="entry name" value="ATPase domain of HSP90 chaperone/DNA topoisomerase II/histidine kinase"/>
    <property type="match status" value="1"/>
</dbReference>
<gene>
    <name evidence="9" type="ORF">IFJ97_05085</name>
</gene>
<dbReference type="SMART" id="SM00387">
    <property type="entry name" value="HATPase_c"/>
    <property type="match status" value="1"/>
</dbReference>
<evidence type="ECO:0000256" key="5">
    <source>
        <dbReference type="ARBA" id="ARBA00022777"/>
    </source>
</evidence>
<evidence type="ECO:0000256" key="1">
    <source>
        <dbReference type="ARBA" id="ARBA00000085"/>
    </source>
</evidence>
<sequence>MAREGVGRVVIRVLPLHWHTLVLGSGPALAALREVHTPSGVLLQGFAVAPGGVVRWLGNGSLRLGFSPGPPTTENVMTSLVADTGWFLEADLGPSLVAAAERGRAEVRRFHSAFILTSAAIFLAAAAVVWILFQMDRLATQRARFAAAAAHELKTPLAGLLLHAEMLAENLGDSEHRSRYAATVSSEANRLGRVVSNMLDLARLERATPLAAPKSGNLGRAVKQRVEQQQHRLEDAGVTVEVDIEPDLPLALFDSDALGQILDNLLDNAEKHTRTADHRRVSVTVGSDANHLRIEVADNGPGIPRSQRRTMFRPFDRSEDAIGRPGLGLGLAVARSFARAQGGELELDADSEGGAQFILTIPRARS</sequence>
<name>A0A8J6XXG4_9BACT</name>
<dbReference type="EC" id="2.7.13.3" evidence="2"/>
<dbReference type="InterPro" id="IPR050736">
    <property type="entry name" value="Sensor_HK_Regulatory"/>
</dbReference>
<dbReference type="CDD" id="cd00075">
    <property type="entry name" value="HATPase"/>
    <property type="match status" value="1"/>
</dbReference>
<evidence type="ECO:0000256" key="2">
    <source>
        <dbReference type="ARBA" id="ARBA00012438"/>
    </source>
</evidence>
<dbReference type="InterPro" id="IPR036890">
    <property type="entry name" value="HATPase_C_sf"/>
</dbReference>
<dbReference type="SUPFAM" id="SSF47384">
    <property type="entry name" value="Homodimeric domain of signal transducing histidine kinase"/>
    <property type="match status" value="1"/>
</dbReference>
<accession>A0A8J6XXG4</accession>
<keyword evidence="7" id="KW-1133">Transmembrane helix</keyword>
<dbReference type="GO" id="GO:0000155">
    <property type="term" value="F:phosphorelay sensor kinase activity"/>
    <property type="evidence" value="ECO:0007669"/>
    <property type="project" value="InterPro"/>
</dbReference>
<proteinExistence type="predicted"/>
<comment type="catalytic activity">
    <reaction evidence="1">
        <text>ATP + protein L-histidine = ADP + protein N-phospho-L-histidine.</text>
        <dbReference type="EC" id="2.7.13.3"/>
    </reaction>
</comment>
<dbReference type="InterPro" id="IPR003661">
    <property type="entry name" value="HisK_dim/P_dom"/>
</dbReference>
<evidence type="ECO:0000256" key="4">
    <source>
        <dbReference type="ARBA" id="ARBA00022679"/>
    </source>
</evidence>
<dbReference type="PRINTS" id="PR00344">
    <property type="entry name" value="BCTRLSENSOR"/>
</dbReference>
<comment type="caution">
    <text evidence="9">The sequence shown here is derived from an EMBL/GenBank/DDBJ whole genome shotgun (WGS) entry which is preliminary data.</text>
</comment>
<dbReference type="Proteomes" id="UP000598633">
    <property type="component" value="Unassembled WGS sequence"/>
</dbReference>
<dbReference type="AlphaFoldDB" id="A0A8J6XXG4"/>
<organism evidence="9 10">
    <name type="scientific">Candidatus Sulfomarinibacter kjeldsenii</name>
    <dbReference type="NCBI Taxonomy" id="2885994"/>
    <lineage>
        <taxon>Bacteria</taxon>
        <taxon>Pseudomonadati</taxon>
        <taxon>Acidobacteriota</taxon>
        <taxon>Thermoanaerobaculia</taxon>
        <taxon>Thermoanaerobaculales</taxon>
        <taxon>Candidatus Sulfomarinibacteraceae</taxon>
        <taxon>Candidatus Sulfomarinibacter</taxon>
    </lineage>
</organism>
<keyword evidence="5 9" id="KW-0418">Kinase</keyword>